<feature type="transmembrane region" description="Helical" evidence="2">
    <location>
        <begin position="418"/>
        <end position="437"/>
    </location>
</feature>
<feature type="transmembrane region" description="Helical" evidence="2">
    <location>
        <begin position="287"/>
        <end position="305"/>
    </location>
</feature>
<organism evidence="3">
    <name type="scientific">Hexamita inflata</name>
    <dbReference type="NCBI Taxonomy" id="28002"/>
    <lineage>
        <taxon>Eukaryota</taxon>
        <taxon>Metamonada</taxon>
        <taxon>Diplomonadida</taxon>
        <taxon>Hexamitidae</taxon>
        <taxon>Hexamitinae</taxon>
        <taxon>Hexamita</taxon>
    </lineage>
</organism>
<feature type="region of interest" description="Disordered" evidence="1">
    <location>
        <begin position="545"/>
        <end position="576"/>
    </location>
</feature>
<reference evidence="4 5" key="2">
    <citation type="submission" date="2024-07" db="EMBL/GenBank/DDBJ databases">
        <authorList>
            <person name="Akdeniz Z."/>
        </authorList>
    </citation>
    <scope>NUCLEOTIDE SEQUENCE [LARGE SCALE GENOMIC DNA]</scope>
</reference>
<feature type="transmembrane region" description="Helical" evidence="2">
    <location>
        <begin position="111"/>
        <end position="135"/>
    </location>
</feature>
<feature type="transmembrane region" description="Helical" evidence="2">
    <location>
        <begin position="258"/>
        <end position="281"/>
    </location>
</feature>
<feature type="transmembrane region" description="Helical" evidence="2">
    <location>
        <begin position="41"/>
        <end position="61"/>
    </location>
</feature>
<gene>
    <name evidence="3" type="ORF">HINF_LOCUS31856</name>
    <name evidence="4" type="ORF">HINF_LOCUS39624</name>
</gene>
<protein>
    <submittedName>
        <fullName evidence="3">Uncharacterized protein</fullName>
    </submittedName>
</protein>
<feature type="transmembrane region" description="Helical" evidence="2">
    <location>
        <begin position="147"/>
        <end position="169"/>
    </location>
</feature>
<dbReference type="Proteomes" id="UP001642409">
    <property type="component" value="Unassembled WGS sequence"/>
</dbReference>
<keyword evidence="5" id="KW-1185">Reference proteome</keyword>
<evidence type="ECO:0000313" key="5">
    <source>
        <dbReference type="Proteomes" id="UP001642409"/>
    </source>
</evidence>
<feature type="transmembrane region" description="Helical" evidence="2">
    <location>
        <begin position="387"/>
        <end position="406"/>
    </location>
</feature>
<dbReference type="EMBL" id="CATOUU010000722">
    <property type="protein sequence ID" value="CAI9944211.1"/>
    <property type="molecule type" value="Genomic_DNA"/>
</dbReference>
<proteinExistence type="predicted"/>
<dbReference type="AlphaFoldDB" id="A0AA86PSZ7"/>
<feature type="transmembrane region" description="Helical" evidence="2">
    <location>
        <begin position="443"/>
        <end position="464"/>
    </location>
</feature>
<keyword evidence="2" id="KW-0812">Transmembrane</keyword>
<feature type="transmembrane region" description="Helical" evidence="2">
    <location>
        <begin position="342"/>
        <end position="367"/>
    </location>
</feature>
<feature type="compositionally biased region" description="Polar residues" evidence="1">
    <location>
        <begin position="545"/>
        <end position="563"/>
    </location>
</feature>
<evidence type="ECO:0000313" key="4">
    <source>
        <dbReference type="EMBL" id="CAL6042509.1"/>
    </source>
</evidence>
<dbReference type="EMBL" id="CAXDID020000154">
    <property type="protein sequence ID" value="CAL6042509.1"/>
    <property type="molecule type" value="Genomic_DNA"/>
</dbReference>
<evidence type="ECO:0000256" key="1">
    <source>
        <dbReference type="SAM" id="MobiDB-lite"/>
    </source>
</evidence>
<keyword evidence="2" id="KW-0472">Membrane</keyword>
<keyword evidence="2" id="KW-1133">Transmembrane helix</keyword>
<accession>A0AA86PSZ7</accession>
<comment type="caution">
    <text evidence="3">The sequence shown here is derived from an EMBL/GenBank/DDBJ whole genome shotgun (WGS) entry which is preliminary data.</text>
</comment>
<sequence length="630" mass="71201">MQSQHSFSSSISAVSQQEHIQQRIVSDQPTKLMLRYSFMQFLQQLLMVIMRIYYLHIIMYNFGFEPAKIVCVSDILIDLISSTVPKALLLGNYEYIQKLVFKLQQTVQNMCFTYIFVLHFILTLIITILAGVFAAQIIKGFGSSEYSYFQLLAFASVLSSSLYTFLQYSFKLEGKFNSQEGFAFALLLVTSTSLYQIITKKITSVGLGAVFCVSLFISASVFHWQHFTDKSGVQFTLKFKLLFPIRPELFKLMLKHSLLALVEVLFEPSLAVIAVYGYSVYDFENRQFGGIGIIMFWIFRQIYFLSNSVSQSVSSFLNIYFHSNTQINNSIRVYQAFSSCHWIVFGLSVLVAGLSQWVSQFIVSVLFNDKNLSTEQIELVSILKNQIKSAAALGLTGSGYSFITSLARAKNEFKIKGAMQLIQFLYLCAAILMIIFQKSVYDFYHIYLCGMLAQNISAYILYAIELKRLIKLREMIGIQVPLLEQDSEHETLEPQLVIAPLMQQMITSAEMQTSSAKTDNSKSESLQAVGQLIPPIMPDSMEFMQANNNPSNLLGATDSNIDSSKPRKSSTSDKSKKINGIIAQIDAADSSQAFVVKQNSSQFLTQLFTEQQINQSTVRKKKNWNSGSEK</sequence>
<feature type="transmembrane region" description="Helical" evidence="2">
    <location>
        <begin position="204"/>
        <end position="224"/>
    </location>
</feature>
<evidence type="ECO:0000256" key="2">
    <source>
        <dbReference type="SAM" id="Phobius"/>
    </source>
</evidence>
<reference evidence="3" key="1">
    <citation type="submission" date="2023-06" db="EMBL/GenBank/DDBJ databases">
        <authorList>
            <person name="Kurt Z."/>
        </authorList>
    </citation>
    <scope>NUCLEOTIDE SEQUENCE</scope>
</reference>
<evidence type="ECO:0000313" key="3">
    <source>
        <dbReference type="EMBL" id="CAI9944211.1"/>
    </source>
</evidence>
<name>A0AA86PSZ7_9EUKA</name>